<feature type="transmembrane region" description="Helical" evidence="1">
    <location>
        <begin position="20"/>
        <end position="41"/>
    </location>
</feature>
<evidence type="ECO:0000313" key="4">
    <source>
        <dbReference type="Proteomes" id="UP000683511"/>
    </source>
</evidence>
<name>A0A975TB38_9NOST</name>
<keyword evidence="1" id="KW-0472">Membrane</keyword>
<accession>A0A975TB38</accession>
<evidence type="ECO:0000313" key="3">
    <source>
        <dbReference type="EMBL" id="QXE25450.1"/>
    </source>
</evidence>
<evidence type="ECO:0000256" key="1">
    <source>
        <dbReference type="SAM" id="Phobius"/>
    </source>
</evidence>
<feature type="domain" description="DUF2231" evidence="2">
    <location>
        <begin position="15"/>
        <end position="160"/>
    </location>
</feature>
<keyword evidence="4" id="KW-1185">Reference proteome</keyword>
<protein>
    <recommendedName>
        <fullName evidence="2">DUF2231 domain-containing protein</fullName>
    </recommendedName>
</protein>
<dbReference type="InterPro" id="IPR019251">
    <property type="entry name" value="DUF2231_TM"/>
</dbReference>
<dbReference type="EMBL" id="CP021056">
    <property type="protein sequence ID" value="QXE25450.1"/>
    <property type="molecule type" value="Genomic_DNA"/>
</dbReference>
<feature type="transmembrane region" description="Helical" evidence="1">
    <location>
        <begin position="129"/>
        <end position="147"/>
    </location>
</feature>
<feature type="transmembrane region" description="Helical" evidence="1">
    <location>
        <begin position="53"/>
        <end position="71"/>
    </location>
</feature>
<dbReference type="RefSeq" id="WP_190608107.1">
    <property type="nucleotide sequence ID" value="NZ_CP021056.1"/>
</dbReference>
<dbReference type="Proteomes" id="UP000683511">
    <property type="component" value="Chromosome"/>
</dbReference>
<feature type="transmembrane region" description="Helical" evidence="1">
    <location>
        <begin position="91"/>
        <end position="109"/>
    </location>
</feature>
<dbReference type="Pfam" id="PF09990">
    <property type="entry name" value="DUF2231"/>
    <property type="match status" value="1"/>
</dbReference>
<keyword evidence="1" id="KW-1133">Transmembrane helix</keyword>
<dbReference type="KEGG" id="rsin:B6N60_04165"/>
<reference evidence="3" key="1">
    <citation type="submission" date="2017-04" db="EMBL/GenBank/DDBJ databases">
        <title>Genome deletions in a multicellular cyanobacterial endosymbiont for morphological adaptation in marine diatoms.</title>
        <authorList>
            <person name="Wang Y."/>
            <person name="Gao H."/>
            <person name="Li R."/>
            <person name="Xu X."/>
        </authorList>
    </citation>
    <scope>NUCLEOTIDE SEQUENCE</scope>
    <source>
        <strain evidence="3">FACHB 800</strain>
    </source>
</reference>
<dbReference type="AlphaFoldDB" id="A0A975TB38"/>
<organism evidence="3 4">
    <name type="scientific">Richelia sinica FACHB-800</name>
    <dbReference type="NCBI Taxonomy" id="1357546"/>
    <lineage>
        <taxon>Bacteria</taxon>
        <taxon>Bacillati</taxon>
        <taxon>Cyanobacteriota</taxon>
        <taxon>Cyanophyceae</taxon>
        <taxon>Nostocales</taxon>
        <taxon>Nostocaceae</taxon>
        <taxon>Richelia</taxon>
    </lineage>
</organism>
<proteinExistence type="predicted"/>
<keyword evidence="1" id="KW-0812">Transmembrane</keyword>
<sequence length="172" mass="19320">MLALQLNSENLPYPDPIHPIIVHFVIAMVLFSFFCDVVGYFAHNVRLLEVGFWNMFVAAIAIFVAIIFGQLEAGLANIYPAVQPTLNFHTVMGWSLGAMVAAITAWRFVIRDRLLRSKRDRNPLKLSPAYLGVATFLVCLVLLQVYLGSKLFWVYGLHVEPVVEAMRQGISP</sequence>
<evidence type="ECO:0000259" key="2">
    <source>
        <dbReference type="Pfam" id="PF09990"/>
    </source>
</evidence>
<gene>
    <name evidence="3" type="ORF">B6N60_04165</name>
</gene>